<dbReference type="EMBL" id="LR796512">
    <property type="protein sequence ID" value="CAB4148628.1"/>
    <property type="molecule type" value="Genomic_DNA"/>
</dbReference>
<organism evidence="1">
    <name type="scientific">uncultured Caudovirales phage</name>
    <dbReference type="NCBI Taxonomy" id="2100421"/>
    <lineage>
        <taxon>Viruses</taxon>
        <taxon>Duplodnaviria</taxon>
        <taxon>Heunggongvirae</taxon>
        <taxon>Uroviricota</taxon>
        <taxon>Caudoviricetes</taxon>
        <taxon>Peduoviridae</taxon>
        <taxon>Maltschvirus</taxon>
        <taxon>Maltschvirus maltsch</taxon>
    </lineage>
</organism>
<accession>A0A6J5MPQ4</accession>
<protein>
    <submittedName>
        <fullName evidence="1">Uncharacterized protein</fullName>
    </submittedName>
</protein>
<reference evidence="1" key="1">
    <citation type="submission" date="2020-04" db="EMBL/GenBank/DDBJ databases">
        <authorList>
            <person name="Chiriac C."/>
            <person name="Salcher M."/>
            <person name="Ghai R."/>
            <person name="Kavagutti S V."/>
        </authorList>
    </citation>
    <scope>NUCLEOTIDE SEQUENCE</scope>
</reference>
<proteinExistence type="predicted"/>
<gene>
    <name evidence="1" type="ORF">UFOVP531_14</name>
</gene>
<evidence type="ECO:0000313" key="1">
    <source>
        <dbReference type="EMBL" id="CAB4148628.1"/>
    </source>
</evidence>
<name>A0A6J5MPQ4_9CAUD</name>
<sequence length="869" mass="98527">MISVQLYIKKNTPVISGSATESNTSPFLSIKNSSASYTTNQFVGHYIKITKGVGQGSISWITSNTSTVITLQKAIQINTGSEFTIYRSDYQKLDLFKDEKISITSQLANVNDIGKVFTDFTQSFTIPASPRNNKILSHWYESSIDDGFDHRVRYDGYIEIDTQRFKDGNLQLEKASKKNGFIDSYTVTFYGNLTQLKDIIQDDKLSSLDFSIYNHTWDDANVQARIESATTTGDIKYPLIGSKRKYYYKDSTHSSEDVTTSQGAIHWNELFPAIKVSNIFLRIKAKYGIDFTGSFLNEDQWKKLYLYLKPSTELNFLSQSIPINFTSVSGSSFPEMNLPTDTLSGLWDFSPSIINRSSERYIISLTVTPSSGYTGVPYTVYVYKNGSLFTTLTDLVGTTTNRIDQVLRANDGDYVHKYTFSIAARSGFGFTTNLGYDRIYFNYTALTYVAITSNALSSSQSITLNIQIGNYMPDMKITDFLNGIVKAFNLMIIPKGNNVFDLSHLEMYYNAGKIMDITQYVYSNEMEIERPKLFKSINLTYETSTNVLNNAYKGLWGTEYGDLIYKPISSNESSSYDIKLPFENVLFERVVGEQFETATIVDKDMKPYVPKPMLIYCNGISITPLTGGDRIKLVTTSGVNSLAYYNRFSNEYDSFPTDTTHVGLMTMNFGNEQSPWYGVLAPKGLYYRHYKNYIDNLYNIKTRIVKVKAILPPSLISSSVLTGNNKKIGIELNDRLVIRNKRYIINNMTTDLTTGETNLELITDYRGIDAANSVGYRFATVPYIQTDKEALDFEVNIYLNDYDSFIILPALDYLVYTTTGLHEYQDLLLSVSIPSNTPKLDRYDSIRIEYYKNGSVSKTEYLTIFQTAL</sequence>